<dbReference type="InterPro" id="IPR001841">
    <property type="entry name" value="Znf_RING"/>
</dbReference>
<feature type="domain" description="RING-type" evidence="4">
    <location>
        <begin position="34"/>
        <end position="94"/>
    </location>
</feature>
<dbReference type="PROSITE" id="PS50089">
    <property type="entry name" value="ZF_RING_2"/>
    <property type="match status" value="1"/>
</dbReference>
<evidence type="ECO:0000259" key="4">
    <source>
        <dbReference type="PROSITE" id="PS50089"/>
    </source>
</evidence>
<keyword evidence="2" id="KW-0862">Zinc</keyword>
<name>A0ABD6EXN0_9BILA</name>
<dbReference type="AlphaFoldDB" id="A0ABD6EXN0"/>
<reference evidence="5 6" key="1">
    <citation type="submission" date="2024-08" db="EMBL/GenBank/DDBJ databases">
        <title>Gnathostoma spinigerum genome.</title>
        <authorList>
            <person name="Gonzalez-Bertolin B."/>
            <person name="Monzon S."/>
            <person name="Zaballos A."/>
            <person name="Jimenez P."/>
            <person name="Dekumyoy P."/>
            <person name="Varona S."/>
            <person name="Cuesta I."/>
            <person name="Sumanam S."/>
            <person name="Adisakwattana P."/>
            <person name="Gasser R.B."/>
            <person name="Hernandez-Gonzalez A."/>
            <person name="Young N.D."/>
            <person name="Perteguer M.J."/>
        </authorList>
    </citation>
    <scope>NUCLEOTIDE SEQUENCE [LARGE SCALE GENOMIC DNA]</scope>
    <source>
        <strain evidence="5">AL3</strain>
        <tissue evidence="5">Liver</tissue>
    </source>
</reference>
<keyword evidence="6" id="KW-1185">Reference proteome</keyword>
<feature type="non-terminal residue" evidence="5">
    <location>
        <position position="1"/>
    </location>
</feature>
<evidence type="ECO:0000256" key="3">
    <source>
        <dbReference type="PROSITE-ProRule" id="PRU00175"/>
    </source>
</evidence>
<sequence length="97" mass="10834">NGCRLVTLGDVIASFKRYLKHCIQPYELDLRSTCVSCRTQIIKEKTPDSEPINDVIVFGCGHVIHKSCFEKVEAYNDSIKRHRGADGCDCPLCSNSS</sequence>
<gene>
    <name evidence="5" type="ORF">AB6A40_011419</name>
</gene>
<evidence type="ECO:0000313" key="5">
    <source>
        <dbReference type="EMBL" id="MFH4984710.1"/>
    </source>
</evidence>
<evidence type="ECO:0000313" key="6">
    <source>
        <dbReference type="Proteomes" id="UP001608902"/>
    </source>
</evidence>
<dbReference type="InterPro" id="IPR013083">
    <property type="entry name" value="Znf_RING/FYVE/PHD"/>
</dbReference>
<evidence type="ECO:0000256" key="2">
    <source>
        <dbReference type="ARBA" id="ARBA00022833"/>
    </source>
</evidence>
<accession>A0ABD6EXN0</accession>
<dbReference type="Gene3D" id="3.30.40.10">
    <property type="entry name" value="Zinc/RING finger domain, C3HC4 (zinc finger)"/>
    <property type="match status" value="1"/>
</dbReference>
<dbReference type="SUPFAM" id="SSF57850">
    <property type="entry name" value="RING/U-box"/>
    <property type="match status" value="1"/>
</dbReference>
<organism evidence="5 6">
    <name type="scientific">Gnathostoma spinigerum</name>
    <dbReference type="NCBI Taxonomy" id="75299"/>
    <lineage>
        <taxon>Eukaryota</taxon>
        <taxon>Metazoa</taxon>
        <taxon>Ecdysozoa</taxon>
        <taxon>Nematoda</taxon>
        <taxon>Chromadorea</taxon>
        <taxon>Rhabditida</taxon>
        <taxon>Spirurina</taxon>
        <taxon>Gnathostomatomorpha</taxon>
        <taxon>Gnathostomatoidea</taxon>
        <taxon>Gnathostomatidae</taxon>
        <taxon>Gnathostoma</taxon>
    </lineage>
</organism>
<dbReference type="GO" id="GO:0008270">
    <property type="term" value="F:zinc ion binding"/>
    <property type="evidence" value="ECO:0007669"/>
    <property type="project" value="UniProtKB-KW"/>
</dbReference>
<dbReference type="EMBL" id="JBGFUD010020374">
    <property type="protein sequence ID" value="MFH4984710.1"/>
    <property type="molecule type" value="Genomic_DNA"/>
</dbReference>
<keyword evidence="1 3" id="KW-0479">Metal-binding</keyword>
<evidence type="ECO:0000256" key="1">
    <source>
        <dbReference type="ARBA" id="ARBA00022771"/>
    </source>
</evidence>
<protein>
    <recommendedName>
        <fullName evidence="4">RING-type domain-containing protein</fullName>
    </recommendedName>
</protein>
<keyword evidence="1 3" id="KW-0863">Zinc-finger</keyword>
<comment type="caution">
    <text evidence="5">The sequence shown here is derived from an EMBL/GenBank/DDBJ whole genome shotgun (WGS) entry which is preliminary data.</text>
</comment>
<dbReference type="Proteomes" id="UP001608902">
    <property type="component" value="Unassembled WGS sequence"/>
</dbReference>
<proteinExistence type="predicted"/>